<dbReference type="AlphaFoldDB" id="A0A6P6RZX4"/>
<dbReference type="GeneID" id="34623199"/>
<dbReference type="OrthoDB" id="10453112at2759"/>
<sequence>GRRGGCSGCCFFLGVRCCRIWPSFFTQLIQQLLEQQGQPSLTAASKAVSVGCSGGKDALQHRGSSADGGRSRFWMLGSDGSIQRILQQQPSTVYVQAISCADLCSEGVDSGMLLQQRFAAFQAAGEASAAAAAGEQEETSEGPLVKVLLLIHPDIWYLNSAANDAQHALLQRQRKQRGGSESSENSDSSETEDSRSNTEQHPLLEAVLLGCRSMRSRAAAASAAAASAAAAVDAASAACTVPQRAAKAKAAPTVFVVAVWRWAPIKSLEDLFIELPSPPLQLLQTLLEEGEQQQRQPQWPSPEEGAATAVGEEGAEEALKNFRSAIHRLRCLALARHLGGNCDGVEGGNTDPSSTAQLQPRAVCCMRWCKLSFPLCLLVVGGEALDKFLLMTVLGQLVRGKPPCFYASAGEVMDATVGRSQQQLLLLFSRASAAGAALCLSQIEEFVGTAATAATAAAGEEGRAELQRDLAQMLEVAVQVYVHHLGVPLICTTSCQPHELPYNVARSFSQIIHIKSNKSRGVWTPEALEVEAEPPSEAG</sequence>
<keyword evidence="3" id="KW-1185">Reference proteome</keyword>
<evidence type="ECO:0000256" key="1">
    <source>
        <dbReference type="SAM" id="MobiDB-lite"/>
    </source>
</evidence>
<organism evidence="3 4">
    <name type="scientific">Cyclospora cayetanensis</name>
    <dbReference type="NCBI Taxonomy" id="88456"/>
    <lineage>
        <taxon>Eukaryota</taxon>
        <taxon>Sar</taxon>
        <taxon>Alveolata</taxon>
        <taxon>Apicomplexa</taxon>
        <taxon>Conoidasida</taxon>
        <taxon>Coccidia</taxon>
        <taxon>Eucoccidiorida</taxon>
        <taxon>Eimeriorina</taxon>
        <taxon>Eimeriidae</taxon>
        <taxon>Cyclospora</taxon>
    </lineage>
</organism>
<dbReference type="RefSeq" id="XP_026193413.1">
    <property type="nucleotide sequence ID" value="XM_026337628.1"/>
</dbReference>
<feature type="region of interest" description="Disordered" evidence="1">
    <location>
        <begin position="169"/>
        <end position="200"/>
    </location>
</feature>
<protein>
    <submittedName>
        <fullName evidence="4">Uncharacterized protein LOC34623199</fullName>
    </submittedName>
</protein>
<keyword evidence="2" id="KW-0732">Signal</keyword>
<feature type="non-terminal residue" evidence="4">
    <location>
        <position position="1"/>
    </location>
</feature>
<evidence type="ECO:0000313" key="4">
    <source>
        <dbReference type="RefSeq" id="XP_026193413.1"/>
    </source>
</evidence>
<proteinExistence type="predicted"/>
<feature type="signal peptide" evidence="2">
    <location>
        <begin position="1"/>
        <end position="17"/>
    </location>
</feature>
<feature type="chain" id="PRO_5027784914" evidence="2">
    <location>
        <begin position="18"/>
        <end position="539"/>
    </location>
</feature>
<feature type="compositionally biased region" description="Low complexity" evidence="1">
    <location>
        <begin position="179"/>
        <end position="188"/>
    </location>
</feature>
<accession>A0A6P6RZX4</accession>
<evidence type="ECO:0000256" key="2">
    <source>
        <dbReference type="SAM" id="SignalP"/>
    </source>
</evidence>
<name>A0A6P6RZX4_9EIME</name>
<evidence type="ECO:0000313" key="3">
    <source>
        <dbReference type="Proteomes" id="UP000515125"/>
    </source>
</evidence>
<gene>
    <name evidence="4" type="primary">LOC34623199</name>
</gene>
<dbReference type="Proteomes" id="UP000515125">
    <property type="component" value="Unplaced"/>
</dbReference>
<reference evidence="4" key="1">
    <citation type="submission" date="2025-08" db="UniProtKB">
        <authorList>
            <consortium name="RefSeq"/>
        </authorList>
    </citation>
    <scope>IDENTIFICATION</scope>
</reference>
<feature type="region of interest" description="Disordered" evidence="1">
    <location>
        <begin position="289"/>
        <end position="311"/>
    </location>
</feature>